<reference evidence="5" key="1">
    <citation type="submission" date="2021-01" db="EMBL/GenBank/DDBJ databases">
        <authorList>
            <person name="Corre E."/>
            <person name="Pelletier E."/>
            <person name="Niang G."/>
            <person name="Scheremetjew M."/>
            <person name="Finn R."/>
            <person name="Kale V."/>
            <person name="Holt S."/>
            <person name="Cochrane G."/>
            <person name="Meng A."/>
            <person name="Brown T."/>
            <person name="Cohen L."/>
        </authorList>
    </citation>
    <scope>NUCLEOTIDE SEQUENCE</scope>
    <source>
        <strain evidence="5">SAG 11-49</strain>
    </source>
</reference>
<protein>
    <submittedName>
        <fullName evidence="5">Uncharacterized protein</fullName>
    </submittedName>
</protein>
<evidence type="ECO:0000256" key="2">
    <source>
        <dbReference type="ARBA" id="ARBA00022803"/>
    </source>
</evidence>
<keyword evidence="4" id="KW-0472">Membrane</keyword>
<dbReference type="InterPro" id="IPR050498">
    <property type="entry name" value="Ycf3"/>
</dbReference>
<dbReference type="Gene3D" id="1.25.40.10">
    <property type="entry name" value="Tetratricopeptide repeat domain"/>
    <property type="match status" value="1"/>
</dbReference>
<feature type="repeat" description="TPR" evidence="3">
    <location>
        <begin position="160"/>
        <end position="193"/>
    </location>
</feature>
<name>A0A7S0RKK0_9CHLO</name>
<keyword evidence="4" id="KW-1133">Transmembrane helix</keyword>
<proteinExistence type="predicted"/>
<dbReference type="PANTHER" id="PTHR44858">
    <property type="entry name" value="TETRATRICOPEPTIDE REPEAT PROTEIN 6"/>
    <property type="match status" value="1"/>
</dbReference>
<evidence type="ECO:0000313" key="5">
    <source>
        <dbReference type="EMBL" id="CAD8680245.1"/>
    </source>
</evidence>
<feature type="repeat" description="TPR" evidence="3">
    <location>
        <begin position="194"/>
        <end position="227"/>
    </location>
</feature>
<dbReference type="InterPro" id="IPR019734">
    <property type="entry name" value="TPR_rpt"/>
</dbReference>
<keyword evidence="2 3" id="KW-0802">TPR repeat</keyword>
<keyword evidence="1" id="KW-0677">Repeat</keyword>
<evidence type="ECO:0000256" key="3">
    <source>
        <dbReference type="PROSITE-ProRule" id="PRU00339"/>
    </source>
</evidence>
<dbReference type="PROSITE" id="PS50005">
    <property type="entry name" value="TPR"/>
    <property type="match status" value="2"/>
</dbReference>
<gene>
    <name evidence="5" type="ORF">CLEI1391_LOCUS9475</name>
</gene>
<sequence length="249" mass="27491">MLCQKSQALQRCRSSVAMPRCVPSVRPQLPLGAAVQRPSLPVRTAALPDAGSFSVHDVAAAAPLFEISEGLETPIQAMYLVTLLGFLAVGAFLVVRQVLIRRELDESAKALGERIRVGEASCEDYFELGVILTRKKLFTQATKNLEKAKKLWDGDESELAQVHNALGFCYFQMERTDLAVAEYKQAVALQPGYVTAWNNLGDAHEKLKQWRDALTAYSEALSYAPSNEVALQRSEYCKQKIARLSTTAL</sequence>
<evidence type="ECO:0000256" key="1">
    <source>
        <dbReference type="ARBA" id="ARBA00022737"/>
    </source>
</evidence>
<dbReference type="AlphaFoldDB" id="A0A7S0RKK0"/>
<accession>A0A7S0RKK0</accession>
<dbReference type="SMART" id="SM00028">
    <property type="entry name" value="TPR"/>
    <property type="match status" value="3"/>
</dbReference>
<dbReference type="SUPFAM" id="SSF48452">
    <property type="entry name" value="TPR-like"/>
    <property type="match status" value="1"/>
</dbReference>
<dbReference type="Pfam" id="PF13414">
    <property type="entry name" value="TPR_11"/>
    <property type="match status" value="1"/>
</dbReference>
<dbReference type="InterPro" id="IPR011990">
    <property type="entry name" value="TPR-like_helical_dom_sf"/>
</dbReference>
<keyword evidence="4" id="KW-0812">Transmembrane</keyword>
<evidence type="ECO:0000256" key="4">
    <source>
        <dbReference type="SAM" id="Phobius"/>
    </source>
</evidence>
<organism evidence="5">
    <name type="scientific">Chlamydomonas leiostraca</name>
    <dbReference type="NCBI Taxonomy" id="1034604"/>
    <lineage>
        <taxon>Eukaryota</taxon>
        <taxon>Viridiplantae</taxon>
        <taxon>Chlorophyta</taxon>
        <taxon>core chlorophytes</taxon>
        <taxon>Chlorophyceae</taxon>
        <taxon>CS clade</taxon>
        <taxon>Chlamydomonadales</taxon>
        <taxon>Chlamydomonadaceae</taxon>
        <taxon>Chlamydomonas</taxon>
    </lineage>
</organism>
<feature type="transmembrane region" description="Helical" evidence="4">
    <location>
        <begin position="77"/>
        <end position="95"/>
    </location>
</feature>
<dbReference type="PANTHER" id="PTHR44858:SF1">
    <property type="entry name" value="UDP-N-ACETYLGLUCOSAMINE--PEPTIDE N-ACETYLGLUCOSAMINYLTRANSFERASE SPINDLY-RELATED"/>
    <property type="match status" value="1"/>
</dbReference>
<dbReference type="EMBL" id="HBFB01016915">
    <property type="protein sequence ID" value="CAD8680245.1"/>
    <property type="molecule type" value="Transcribed_RNA"/>
</dbReference>